<reference evidence="2 3" key="2">
    <citation type="submission" date="2020-02" db="EMBL/GenBank/DDBJ databases">
        <title>The new genus of Enterobacteriales.</title>
        <authorList>
            <person name="Kim I.S."/>
        </authorList>
    </citation>
    <scope>NUCLEOTIDE SEQUENCE [LARGE SCALE GENOMIC DNA]</scope>
    <source>
        <strain evidence="2 3">SAP-6</strain>
    </source>
</reference>
<evidence type="ECO:0000313" key="3">
    <source>
        <dbReference type="Proteomes" id="UP000461443"/>
    </source>
</evidence>
<feature type="compositionally biased region" description="Basic and acidic residues" evidence="1">
    <location>
        <begin position="1"/>
        <end position="23"/>
    </location>
</feature>
<feature type="region of interest" description="Disordered" evidence="1">
    <location>
        <begin position="1"/>
        <end position="26"/>
    </location>
</feature>
<organism evidence="2 3">
    <name type="scientific">Acerihabitans arboris</name>
    <dbReference type="NCBI Taxonomy" id="2691583"/>
    <lineage>
        <taxon>Bacteria</taxon>
        <taxon>Pseudomonadati</taxon>
        <taxon>Pseudomonadota</taxon>
        <taxon>Gammaproteobacteria</taxon>
        <taxon>Enterobacterales</taxon>
        <taxon>Pectobacteriaceae</taxon>
        <taxon>Acerihabitans</taxon>
    </lineage>
</organism>
<proteinExistence type="predicted"/>
<accession>A0A845SH02</accession>
<gene>
    <name evidence="2" type="ORF">GRH90_07500</name>
</gene>
<evidence type="ECO:0000313" key="2">
    <source>
        <dbReference type="EMBL" id="NDL62597.1"/>
    </source>
</evidence>
<dbReference type="AlphaFoldDB" id="A0A845SH02"/>
<dbReference type="InterPro" id="IPR036629">
    <property type="entry name" value="YjbJ_sf"/>
</dbReference>
<dbReference type="SUPFAM" id="SSF69047">
    <property type="entry name" value="Hypothetical protein YjbJ"/>
    <property type="match status" value="1"/>
</dbReference>
<sequence length="86" mass="9369">MTMFDKAKDKAEEIAGKGQEEFGRATGDNALHLEGKLRKRAAQASYSVNDCIDQIKEKTASDPIPALLIASGVGFLLAKIIGHRRR</sequence>
<reference evidence="2 3" key="1">
    <citation type="submission" date="2019-12" db="EMBL/GenBank/DDBJ databases">
        <authorList>
            <person name="Lee S.D."/>
        </authorList>
    </citation>
    <scope>NUCLEOTIDE SEQUENCE [LARGE SCALE GENOMIC DNA]</scope>
    <source>
        <strain evidence="2 3">SAP-6</strain>
    </source>
</reference>
<dbReference type="EMBL" id="WUBS01000004">
    <property type="protein sequence ID" value="NDL62597.1"/>
    <property type="molecule type" value="Genomic_DNA"/>
</dbReference>
<keyword evidence="3" id="KW-1185">Reference proteome</keyword>
<evidence type="ECO:0000256" key="1">
    <source>
        <dbReference type="SAM" id="MobiDB-lite"/>
    </source>
</evidence>
<dbReference type="Proteomes" id="UP000461443">
    <property type="component" value="Unassembled WGS sequence"/>
</dbReference>
<comment type="caution">
    <text evidence="2">The sequence shown here is derived from an EMBL/GenBank/DDBJ whole genome shotgun (WGS) entry which is preliminary data.</text>
</comment>
<protein>
    <submittedName>
        <fullName evidence="2">CsbD family protein</fullName>
    </submittedName>
</protein>
<name>A0A845SH02_9GAMM</name>